<evidence type="ECO:0000256" key="1">
    <source>
        <dbReference type="SAM" id="MobiDB-lite"/>
    </source>
</evidence>
<dbReference type="PROSITE" id="PS51273">
    <property type="entry name" value="GATASE_TYPE_1"/>
    <property type="match status" value="1"/>
</dbReference>
<dbReference type="AlphaFoldDB" id="A0A7R9K981"/>
<dbReference type="SUPFAM" id="SSF52317">
    <property type="entry name" value="Class I glutamine amidotransferase-like"/>
    <property type="match status" value="1"/>
</dbReference>
<protein>
    <recommendedName>
        <fullName evidence="3">CTP synthase (glutamine hydrolyzing)</fullName>
    </recommendedName>
</protein>
<organism evidence="2">
    <name type="scientific">Timema genevievae</name>
    <name type="common">Walking stick</name>
    <dbReference type="NCBI Taxonomy" id="629358"/>
    <lineage>
        <taxon>Eukaryota</taxon>
        <taxon>Metazoa</taxon>
        <taxon>Ecdysozoa</taxon>
        <taxon>Arthropoda</taxon>
        <taxon>Hexapoda</taxon>
        <taxon>Insecta</taxon>
        <taxon>Pterygota</taxon>
        <taxon>Neoptera</taxon>
        <taxon>Polyneoptera</taxon>
        <taxon>Phasmatodea</taxon>
        <taxon>Timematodea</taxon>
        <taxon>Timematoidea</taxon>
        <taxon>Timematidae</taxon>
        <taxon>Timema</taxon>
    </lineage>
</organism>
<dbReference type="GO" id="GO:0097268">
    <property type="term" value="C:cytoophidium"/>
    <property type="evidence" value="ECO:0007669"/>
    <property type="project" value="TreeGrafter"/>
</dbReference>
<dbReference type="PANTHER" id="PTHR11550:SF0">
    <property type="entry name" value="CTP SYNTHASE-RELATED"/>
    <property type="match status" value="1"/>
</dbReference>
<dbReference type="GO" id="GO:0042802">
    <property type="term" value="F:identical protein binding"/>
    <property type="evidence" value="ECO:0007669"/>
    <property type="project" value="TreeGrafter"/>
</dbReference>
<dbReference type="GO" id="GO:0005737">
    <property type="term" value="C:cytoplasm"/>
    <property type="evidence" value="ECO:0007669"/>
    <property type="project" value="TreeGrafter"/>
</dbReference>
<evidence type="ECO:0000313" key="2">
    <source>
        <dbReference type="EMBL" id="CAD7612754.1"/>
    </source>
</evidence>
<name>A0A7R9K981_TIMGE</name>
<dbReference type="InterPro" id="IPR029062">
    <property type="entry name" value="Class_I_gatase-like"/>
</dbReference>
<feature type="compositionally biased region" description="Polar residues" evidence="1">
    <location>
        <begin position="113"/>
        <end position="123"/>
    </location>
</feature>
<dbReference type="EMBL" id="OE848526">
    <property type="protein sequence ID" value="CAD7612754.1"/>
    <property type="molecule type" value="Genomic_DNA"/>
</dbReference>
<dbReference type="GO" id="GO:0044210">
    <property type="term" value="P:'de novo' CTP biosynthetic process"/>
    <property type="evidence" value="ECO:0007669"/>
    <property type="project" value="UniProtKB-UniPathway"/>
</dbReference>
<gene>
    <name evidence="2" type="ORF">TGEB3V08_LOCUS11210</name>
</gene>
<sequence length="123" mass="13740">MEMMELDGHPFYVAVQFHPEYLSRPLKPSPPFLGFILASCNKLQSYLHRGCRLSPRELSDDDSDDDSVLPLKLAEKLNKSTRSSEDEAVNSEPVEGKVGQNIANVRQRGVKTSAVTQSPQRDP</sequence>
<dbReference type="GO" id="GO:0003883">
    <property type="term" value="F:CTP synthase activity"/>
    <property type="evidence" value="ECO:0007669"/>
    <property type="project" value="InterPro"/>
</dbReference>
<reference evidence="2" key="1">
    <citation type="submission" date="2020-11" db="EMBL/GenBank/DDBJ databases">
        <authorList>
            <person name="Tran Van P."/>
        </authorList>
    </citation>
    <scope>NUCLEOTIDE SEQUENCE</scope>
</reference>
<dbReference type="Gene3D" id="3.40.50.880">
    <property type="match status" value="1"/>
</dbReference>
<evidence type="ECO:0008006" key="3">
    <source>
        <dbReference type="Google" id="ProtNLM"/>
    </source>
</evidence>
<feature type="region of interest" description="Disordered" evidence="1">
    <location>
        <begin position="77"/>
        <end position="123"/>
    </location>
</feature>
<proteinExistence type="predicted"/>
<dbReference type="InterPro" id="IPR004468">
    <property type="entry name" value="CTP_synthase"/>
</dbReference>
<dbReference type="UniPathway" id="UPA00159">
    <property type="reaction ID" value="UER00277"/>
</dbReference>
<accession>A0A7R9K981</accession>
<dbReference type="GO" id="GO:0019856">
    <property type="term" value="P:pyrimidine nucleobase biosynthetic process"/>
    <property type="evidence" value="ECO:0007669"/>
    <property type="project" value="TreeGrafter"/>
</dbReference>
<dbReference type="PANTHER" id="PTHR11550">
    <property type="entry name" value="CTP SYNTHASE"/>
    <property type="match status" value="1"/>
</dbReference>